<sequence length="165" mass="17796">MSAPPSSDSPASATAARRAWMAVLARTSRADLETALNHAMEGTPFPAFDWLRPPETGLAMVRGRIGGTGDAFNFGEATVTRATLRLRDVSDEGTTVGVACHLGRDRRRAELAAMADALLQTPQHHARLQAQLIAPLASRLTAKRAERQQDAASTRVEFFTMVRGD</sequence>
<dbReference type="RefSeq" id="WP_147235418.1">
    <property type="nucleotide sequence ID" value="NZ_JAZHFZ010000014.1"/>
</dbReference>
<dbReference type="GO" id="GO:0015716">
    <property type="term" value="P:organic phosphonate transport"/>
    <property type="evidence" value="ECO:0007669"/>
    <property type="project" value="InterPro"/>
</dbReference>
<keyword evidence="4" id="KW-1185">Reference proteome</keyword>
<dbReference type="NCBIfam" id="TIGR03293">
    <property type="entry name" value="PhnG_redo"/>
    <property type="match status" value="1"/>
</dbReference>
<evidence type="ECO:0000313" key="1">
    <source>
        <dbReference type="EMBL" id="MEM5341984.1"/>
    </source>
</evidence>
<dbReference type="EMBL" id="JAZHGA010000014">
    <property type="protein sequence ID" value="MEM5341984.1"/>
    <property type="molecule type" value="Genomic_DNA"/>
</dbReference>
<reference evidence="2" key="2">
    <citation type="submission" date="2019-08" db="EMBL/GenBank/DDBJ databases">
        <authorList>
            <person name="Im W.-T."/>
        </authorList>
    </citation>
    <scope>NUCLEOTIDE SEQUENCE</scope>
    <source>
        <strain evidence="2">NF 2-5-3</strain>
    </source>
</reference>
<dbReference type="GO" id="GO:0019634">
    <property type="term" value="P:organic phosphonate metabolic process"/>
    <property type="evidence" value="ECO:0007669"/>
    <property type="project" value="InterPro"/>
</dbReference>
<evidence type="ECO:0000313" key="4">
    <source>
        <dbReference type="Proteomes" id="UP001481677"/>
    </source>
</evidence>
<dbReference type="InterPro" id="IPR009609">
    <property type="entry name" value="Phosphonate_metab_PhnG"/>
</dbReference>
<dbReference type="GO" id="GO:0016829">
    <property type="term" value="F:lyase activity"/>
    <property type="evidence" value="ECO:0007669"/>
    <property type="project" value="UniProtKB-KW"/>
</dbReference>
<organism evidence="2 3">
    <name type="scientific">Paraburkholderia azotifigens</name>
    <dbReference type="NCBI Taxonomy" id="2057004"/>
    <lineage>
        <taxon>Bacteria</taxon>
        <taxon>Pseudomonadati</taxon>
        <taxon>Pseudomonadota</taxon>
        <taxon>Betaproteobacteria</taxon>
        <taxon>Burkholderiales</taxon>
        <taxon>Burkholderiaceae</taxon>
        <taxon>Paraburkholderia</taxon>
    </lineage>
</organism>
<dbReference type="Proteomes" id="UP001481677">
    <property type="component" value="Unassembled WGS sequence"/>
</dbReference>
<dbReference type="EMBL" id="VOQS01000003">
    <property type="protein sequence ID" value="TXC82837.1"/>
    <property type="molecule type" value="Genomic_DNA"/>
</dbReference>
<keyword evidence="2" id="KW-0456">Lyase</keyword>
<dbReference type="Proteomes" id="UP000321776">
    <property type="component" value="Unassembled WGS sequence"/>
</dbReference>
<reference evidence="1 4" key="3">
    <citation type="submission" date="2024-01" db="EMBL/GenBank/DDBJ databases">
        <title>The diversity of rhizobia nodulating Mimosa spp. in eleven states of Brazil covering several biomes is determined by host plant, location, and edaphic factors.</title>
        <authorList>
            <person name="Rouws L."/>
            <person name="Barauna A."/>
            <person name="Beukes C."/>
            <person name="De Faria S.M."/>
            <person name="Gross E."/>
            <person name="Dos Reis Junior F.B."/>
            <person name="Simon M."/>
            <person name="Maluk M."/>
            <person name="Odee D.W."/>
            <person name="Kenicer G."/>
            <person name="Young J.P.W."/>
            <person name="Reis V.M."/>
            <person name="Zilli J."/>
            <person name="James E.K."/>
        </authorList>
    </citation>
    <scope>NUCLEOTIDE SEQUENCE [LARGE SCALE GENOMIC DNA]</scope>
    <source>
        <strain evidence="1 4">JPY530</strain>
    </source>
</reference>
<gene>
    <name evidence="2" type="primary">phnG</name>
    <name evidence="2" type="ORF">FRZ40_20650</name>
    <name evidence="1" type="ORF">V4C56_20455</name>
</gene>
<dbReference type="AlphaFoldDB" id="A0A5C6VC73"/>
<dbReference type="Pfam" id="PF06754">
    <property type="entry name" value="PhnG"/>
    <property type="match status" value="1"/>
</dbReference>
<comment type="caution">
    <text evidence="2">The sequence shown here is derived from an EMBL/GenBank/DDBJ whole genome shotgun (WGS) entry which is preliminary data.</text>
</comment>
<reference evidence="2 3" key="1">
    <citation type="journal article" date="2018" name="Int. J. Syst. Evol. Microbiol.">
        <title>Paraburkholderia azotifigens sp. nov., a nitrogen-fixing bacterium isolated from paddy soil.</title>
        <authorList>
            <person name="Choi G.M."/>
            <person name="Im W.T."/>
        </authorList>
    </citation>
    <scope>NUCLEOTIDE SEQUENCE [LARGE SCALE GENOMIC DNA]</scope>
    <source>
        <strain evidence="2 3">NF 2-5-3</strain>
    </source>
</reference>
<name>A0A5C6VC73_9BURK</name>
<proteinExistence type="predicted"/>
<protein>
    <submittedName>
        <fullName evidence="2">Phosphonate C-P lyase system protein PhnG</fullName>
    </submittedName>
</protein>
<accession>A0A5C6VC73</accession>
<evidence type="ECO:0000313" key="3">
    <source>
        <dbReference type="Proteomes" id="UP000321776"/>
    </source>
</evidence>
<evidence type="ECO:0000313" key="2">
    <source>
        <dbReference type="EMBL" id="TXC82837.1"/>
    </source>
</evidence>